<dbReference type="Proteomes" id="UP000324233">
    <property type="component" value="Chromosome"/>
</dbReference>
<accession>A0A5B9WC45</accession>
<feature type="transmembrane region" description="Helical" evidence="11">
    <location>
        <begin position="117"/>
        <end position="134"/>
    </location>
</feature>
<evidence type="ECO:0000256" key="8">
    <source>
        <dbReference type="ARBA" id="ARBA00022989"/>
    </source>
</evidence>
<feature type="transmembrane region" description="Helical" evidence="11">
    <location>
        <begin position="154"/>
        <end position="175"/>
    </location>
</feature>
<dbReference type="PANTHER" id="PTHR43221">
    <property type="entry name" value="PROTEASE HTPX"/>
    <property type="match status" value="1"/>
</dbReference>
<name>A0A5B9WC45_9BACT</name>
<feature type="transmembrane region" description="Helical" evidence="11">
    <location>
        <begin position="303"/>
        <end position="321"/>
    </location>
</feature>
<keyword evidence="10 11" id="KW-0472">Membrane</keyword>
<dbReference type="GO" id="GO:0004222">
    <property type="term" value="F:metalloendopeptidase activity"/>
    <property type="evidence" value="ECO:0007669"/>
    <property type="project" value="InterPro"/>
</dbReference>
<dbReference type="EMBL" id="CP042997">
    <property type="protein sequence ID" value="QEH38186.1"/>
    <property type="molecule type" value="Genomic_DNA"/>
</dbReference>
<dbReference type="Pfam" id="PF01435">
    <property type="entry name" value="Peptidase_M48"/>
    <property type="match status" value="1"/>
</dbReference>
<feature type="transmembrane region" description="Helical" evidence="11">
    <location>
        <begin position="434"/>
        <end position="453"/>
    </location>
</feature>
<keyword evidence="9" id="KW-0482">Metalloprotease</keyword>
<evidence type="ECO:0000313" key="13">
    <source>
        <dbReference type="EMBL" id="QEH38186.1"/>
    </source>
</evidence>
<evidence type="ECO:0000256" key="9">
    <source>
        <dbReference type="ARBA" id="ARBA00023049"/>
    </source>
</evidence>
<dbReference type="InterPro" id="IPR050083">
    <property type="entry name" value="HtpX_protease"/>
</dbReference>
<sequence length="457" mass="50272">MLLVAALSFGLGGWVASRVARAGYASGRVFRRYVQGSRLLTLAGLGIYAWIVHGVGWSDLVLSNWKLEGSILLDDLAIFAPYIVIQLVTWSGLYLAERALHDARNCPPWHTYLTLKTRQAAGLTLPVILIFVLRHDVFGRLWPGWHEHPAAEPVELACLGFGILFASPLFIRLAWPTRRLPDGPLRRRLERVAGRVGFRITDFLVWDTGGMMVNACVTGVLPWFRYVLLSDALIESLSPAEVAAVFGHEVGHVAHRHLPYFGFFFMGSLALMSLAAGVVTVPEAWVASLPWIPPDEVPRATEIAEAGVLLAGAAAYFWLVFGHLSRRFERQADVFGCKVVSCGDPECPPHFDYDEEAAPAPAGGRPRAVEGLCPVGIEVFTDALSCVARHNGMDIRSRSWRHGSIAGRIAFLRGLQADPRGEPAFQRRVRILRASLGAFLLATFALAVLSHSWEMLP</sequence>
<evidence type="ECO:0000256" key="5">
    <source>
        <dbReference type="ARBA" id="ARBA00022723"/>
    </source>
</evidence>
<evidence type="ECO:0000256" key="1">
    <source>
        <dbReference type="ARBA" id="ARBA00001947"/>
    </source>
</evidence>
<evidence type="ECO:0000256" key="11">
    <source>
        <dbReference type="SAM" id="Phobius"/>
    </source>
</evidence>
<comment type="cofactor">
    <cofactor evidence="1">
        <name>Zn(2+)</name>
        <dbReference type="ChEBI" id="CHEBI:29105"/>
    </cofactor>
</comment>
<gene>
    <name evidence="13" type="primary">htpX_4</name>
    <name evidence="13" type="ORF">OJF2_67840</name>
</gene>
<dbReference type="GO" id="GO:0006508">
    <property type="term" value="P:proteolysis"/>
    <property type="evidence" value="ECO:0007669"/>
    <property type="project" value="UniProtKB-KW"/>
</dbReference>
<keyword evidence="6" id="KW-0378">Hydrolase</keyword>
<evidence type="ECO:0000259" key="12">
    <source>
        <dbReference type="Pfam" id="PF01435"/>
    </source>
</evidence>
<evidence type="ECO:0000256" key="7">
    <source>
        <dbReference type="ARBA" id="ARBA00022833"/>
    </source>
</evidence>
<proteinExistence type="predicted"/>
<dbReference type="KEGG" id="agv:OJF2_67840"/>
<feature type="transmembrane region" description="Helical" evidence="11">
    <location>
        <begin position="76"/>
        <end position="96"/>
    </location>
</feature>
<evidence type="ECO:0000256" key="2">
    <source>
        <dbReference type="ARBA" id="ARBA00022475"/>
    </source>
</evidence>
<keyword evidence="2" id="KW-1003">Cell membrane</keyword>
<keyword evidence="3 13" id="KW-0645">Protease</keyword>
<organism evidence="13 14">
    <name type="scientific">Aquisphaera giovannonii</name>
    <dbReference type="NCBI Taxonomy" id="406548"/>
    <lineage>
        <taxon>Bacteria</taxon>
        <taxon>Pseudomonadati</taxon>
        <taxon>Planctomycetota</taxon>
        <taxon>Planctomycetia</taxon>
        <taxon>Isosphaerales</taxon>
        <taxon>Isosphaeraceae</taxon>
        <taxon>Aquisphaera</taxon>
    </lineage>
</organism>
<keyword evidence="14" id="KW-1185">Reference proteome</keyword>
<evidence type="ECO:0000256" key="3">
    <source>
        <dbReference type="ARBA" id="ARBA00022670"/>
    </source>
</evidence>
<keyword evidence="7" id="KW-0862">Zinc</keyword>
<evidence type="ECO:0000313" key="14">
    <source>
        <dbReference type="Proteomes" id="UP000324233"/>
    </source>
</evidence>
<reference evidence="13 14" key="1">
    <citation type="submission" date="2019-08" db="EMBL/GenBank/DDBJ databases">
        <title>Deep-cultivation of Planctomycetes and their phenomic and genomic characterization uncovers novel biology.</title>
        <authorList>
            <person name="Wiegand S."/>
            <person name="Jogler M."/>
            <person name="Boedeker C."/>
            <person name="Pinto D."/>
            <person name="Vollmers J."/>
            <person name="Rivas-Marin E."/>
            <person name="Kohn T."/>
            <person name="Peeters S.H."/>
            <person name="Heuer A."/>
            <person name="Rast P."/>
            <person name="Oberbeckmann S."/>
            <person name="Bunk B."/>
            <person name="Jeske O."/>
            <person name="Meyerdierks A."/>
            <person name="Storesund J.E."/>
            <person name="Kallscheuer N."/>
            <person name="Luecker S."/>
            <person name="Lage O.M."/>
            <person name="Pohl T."/>
            <person name="Merkel B.J."/>
            <person name="Hornburger P."/>
            <person name="Mueller R.-W."/>
            <person name="Bruemmer F."/>
            <person name="Labrenz M."/>
            <person name="Spormann A.M."/>
            <person name="Op den Camp H."/>
            <person name="Overmann J."/>
            <person name="Amann R."/>
            <person name="Jetten M.S.M."/>
            <person name="Mascher T."/>
            <person name="Medema M.H."/>
            <person name="Devos D.P."/>
            <person name="Kaster A.-K."/>
            <person name="Ovreas L."/>
            <person name="Rohde M."/>
            <person name="Galperin M.Y."/>
            <person name="Jogler C."/>
        </authorList>
    </citation>
    <scope>NUCLEOTIDE SEQUENCE [LARGE SCALE GENOMIC DNA]</scope>
    <source>
        <strain evidence="13 14">OJF2</strain>
    </source>
</reference>
<dbReference type="RefSeq" id="WP_148597652.1">
    <property type="nucleotide sequence ID" value="NZ_CP042997.1"/>
</dbReference>
<feature type="transmembrane region" description="Helical" evidence="11">
    <location>
        <begin position="258"/>
        <end position="281"/>
    </location>
</feature>
<dbReference type="PANTHER" id="PTHR43221:SF2">
    <property type="entry name" value="PROTEASE HTPX HOMOLOG"/>
    <property type="match status" value="1"/>
</dbReference>
<evidence type="ECO:0000256" key="10">
    <source>
        <dbReference type="ARBA" id="ARBA00023136"/>
    </source>
</evidence>
<dbReference type="OrthoDB" id="255388at2"/>
<protein>
    <submittedName>
        <fullName evidence="13">Protease HtpX</fullName>
    </submittedName>
</protein>
<keyword evidence="4 11" id="KW-0812">Transmembrane</keyword>
<feature type="domain" description="Peptidase M48" evidence="12">
    <location>
        <begin position="182"/>
        <end position="340"/>
    </location>
</feature>
<evidence type="ECO:0000256" key="6">
    <source>
        <dbReference type="ARBA" id="ARBA00022801"/>
    </source>
</evidence>
<dbReference type="GO" id="GO:0046872">
    <property type="term" value="F:metal ion binding"/>
    <property type="evidence" value="ECO:0007669"/>
    <property type="project" value="UniProtKB-KW"/>
</dbReference>
<dbReference type="AlphaFoldDB" id="A0A5B9WC45"/>
<evidence type="ECO:0000256" key="4">
    <source>
        <dbReference type="ARBA" id="ARBA00022692"/>
    </source>
</evidence>
<keyword evidence="8 11" id="KW-1133">Transmembrane helix</keyword>
<keyword evidence="5" id="KW-0479">Metal-binding</keyword>
<dbReference type="Gene3D" id="3.30.2010.10">
    <property type="entry name" value="Metalloproteases ('zincins'), catalytic domain"/>
    <property type="match status" value="1"/>
</dbReference>
<dbReference type="InterPro" id="IPR001915">
    <property type="entry name" value="Peptidase_M48"/>
</dbReference>
<dbReference type="CDD" id="cd07345">
    <property type="entry name" value="M48A_Ste24p-like"/>
    <property type="match status" value="1"/>
</dbReference>